<reference evidence="2 3" key="1">
    <citation type="submission" date="2016-07" db="EMBL/GenBank/DDBJ databases">
        <title>Pervasive Adenine N6-methylation of Active Genes in Fungi.</title>
        <authorList>
            <consortium name="DOE Joint Genome Institute"/>
            <person name="Mondo S.J."/>
            <person name="Dannebaum R.O."/>
            <person name="Kuo R.C."/>
            <person name="Labutti K."/>
            <person name="Haridas S."/>
            <person name="Kuo A."/>
            <person name="Salamov A."/>
            <person name="Ahrendt S.R."/>
            <person name="Lipzen A."/>
            <person name="Sullivan W."/>
            <person name="Andreopoulos W.B."/>
            <person name="Clum A."/>
            <person name="Lindquist E."/>
            <person name="Daum C."/>
            <person name="Ramamoorthy G.K."/>
            <person name="Gryganskyi A."/>
            <person name="Culley D."/>
            <person name="Magnuson J.K."/>
            <person name="James T.Y."/>
            <person name="O'Malley M.A."/>
            <person name="Stajich J.E."/>
            <person name="Spatafora J.W."/>
            <person name="Visel A."/>
            <person name="Grigoriev I.V."/>
        </authorList>
    </citation>
    <scope>NUCLEOTIDE SEQUENCE [LARGE SCALE GENOMIC DNA]</scope>
    <source>
        <strain evidence="2 3">PL171</strain>
    </source>
</reference>
<feature type="region of interest" description="Disordered" evidence="1">
    <location>
        <begin position="98"/>
        <end position="173"/>
    </location>
</feature>
<protein>
    <submittedName>
        <fullName evidence="2">Uncharacterized protein</fullName>
    </submittedName>
</protein>
<dbReference type="EMBL" id="MCFL01000023">
    <property type="protein sequence ID" value="ORZ35235.1"/>
    <property type="molecule type" value="Genomic_DNA"/>
</dbReference>
<accession>A0A1Y2HKZ7</accession>
<comment type="caution">
    <text evidence="2">The sequence shown here is derived from an EMBL/GenBank/DDBJ whole genome shotgun (WGS) entry which is preliminary data.</text>
</comment>
<proteinExistence type="predicted"/>
<evidence type="ECO:0000313" key="3">
    <source>
        <dbReference type="Proteomes" id="UP000193411"/>
    </source>
</evidence>
<gene>
    <name evidence="2" type="ORF">BCR44DRAFT_1125464</name>
</gene>
<sequence length="173" mass="19648">MAVHDFVNELGATNKVAFPAHWEWSLLRLSISPHLNLSPVGRRPRPTYSSHRPIPSFYLETHSQRLSYTFTNIYLPHIYAQPGCCRTLQSHAVTHTPINSRKPDLAHSNHTYPPHRVANHVPTPQFNHVVQARPASRRHAGRPCRPPRSQPSIASACRARRSPTPSPTRSRMQ</sequence>
<dbReference type="AlphaFoldDB" id="A0A1Y2HKZ7"/>
<organism evidence="2 3">
    <name type="scientific">Catenaria anguillulae PL171</name>
    <dbReference type="NCBI Taxonomy" id="765915"/>
    <lineage>
        <taxon>Eukaryota</taxon>
        <taxon>Fungi</taxon>
        <taxon>Fungi incertae sedis</taxon>
        <taxon>Blastocladiomycota</taxon>
        <taxon>Blastocladiomycetes</taxon>
        <taxon>Blastocladiales</taxon>
        <taxon>Catenariaceae</taxon>
        <taxon>Catenaria</taxon>
    </lineage>
</organism>
<dbReference type="Proteomes" id="UP000193411">
    <property type="component" value="Unassembled WGS sequence"/>
</dbReference>
<evidence type="ECO:0000313" key="2">
    <source>
        <dbReference type="EMBL" id="ORZ35235.1"/>
    </source>
</evidence>
<name>A0A1Y2HKZ7_9FUNG</name>
<keyword evidence="3" id="KW-1185">Reference proteome</keyword>
<evidence type="ECO:0000256" key="1">
    <source>
        <dbReference type="SAM" id="MobiDB-lite"/>
    </source>
</evidence>